<protein>
    <recommendedName>
        <fullName evidence="3">F-box domain-containing protein</fullName>
    </recommendedName>
</protein>
<keyword evidence="2" id="KW-1185">Reference proteome</keyword>
<evidence type="ECO:0000313" key="1">
    <source>
        <dbReference type="EMBL" id="KAK0420111.1"/>
    </source>
</evidence>
<dbReference type="Proteomes" id="UP001175271">
    <property type="component" value="Unassembled WGS sequence"/>
</dbReference>
<dbReference type="AlphaFoldDB" id="A0AA39I954"/>
<dbReference type="EMBL" id="JAUCMV010000002">
    <property type="protein sequence ID" value="KAK0420111.1"/>
    <property type="molecule type" value="Genomic_DNA"/>
</dbReference>
<organism evidence="1 2">
    <name type="scientific">Steinernema hermaphroditum</name>
    <dbReference type="NCBI Taxonomy" id="289476"/>
    <lineage>
        <taxon>Eukaryota</taxon>
        <taxon>Metazoa</taxon>
        <taxon>Ecdysozoa</taxon>
        <taxon>Nematoda</taxon>
        <taxon>Chromadorea</taxon>
        <taxon>Rhabditida</taxon>
        <taxon>Tylenchina</taxon>
        <taxon>Panagrolaimomorpha</taxon>
        <taxon>Strongyloidoidea</taxon>
        <taxon>Steinernematidae</taxon>
        <taxon>Steinernema</taxon>
    </lineage>
</organism>
<reference evidence="1" key="1">
    <citation type="submission" date="2023-06" db="EMBL/GenBank/DDBJ databases">
        <title>Genomic analysis of the entomopathogenic nematode Steinernema hermaphroditum.</title>
        <authorList>
            <person name="Schwarz E.M."/>
            <person name="Heppert J.K."/>
            <person name="Baniya A."/>
            <person name="Schwartz H.T."/>
            <person name="Tan C.-H."/>
            <person name="Antoshechkin I."/>
            <person name="Sternberg P.W."/>
            <person name="Goodrich-Blair H."/>
            <person name="Dillman A.R."/>
        </authorList>
    </citation>
    <scope>NUCLEOTIDE SEQUENCE</scope>
    <source>
        <strain evidence="1">PS9179</strain>
        <tissue evidence="1">Whole animal</tissue>
    </source>
</reference>
<evidence type="ECO:0008006" key="3">
    <source>
        <dbReference type="Google" id="ProtNLM"/>
    </source>
</evidence>
<comment type="caution">
    <text evidence="1">The sequence shown here is derived from an EMBL/GenBank/DDBJ whole genome shotgun (WGS) entry which is preliminary data.</text>
</comment>
<name>A0AA39I954_9BILA</name>
<proteinExistence type="predicted"/>
<gene>
    <name evidence="1" type="ORF">QR680_014521</name>
</gene>
<accession>A0AA39I954</accession>
<evidence type="ECO:0000313" key="2">
    <source>
        <dbReference type="Proteomes" id="UP001175271"/>
    </source>
</evidence>
<sequence>MASAFKIRLLSTSKYVMLAFDSLSIGVDFCTAYKALSDYNEYRPIDMLYKGALILCCLYGVGLKLSQWKIRREHDGYKIALAGMRIRKISCKVDISLNNTSNGTKSTKSFSVLVKFKYIPERSDTTSVITALNGITTIVHDHDYEGTPTDDDYMEAVLAFVRERMDIWDLQHSCFVTAVSLIITKNDVLTQYCPLPLEQQSFHSYYAMGTNASILHDDDQINELPDEVLVMIFRCTFGYHYTRYDYNSDVNLIGDPLPLNEKTKEKALRPLRLVCSRWNRLITGFFVFRRWVTAYLSVTPSGMYAEIPKRPRSFEYYEYSEWFLSWSHLRYFTNDITTIFYIFKRSDPLQANEMHRLRKFTIYFGNIRFLSLKFSCIDADLSEIAQFFTSLQRPHTLKSLHILIRTISEDVKRALTDFIKSHPNLKECYVFTDTDCVLYFKELLSSIITEPDETYCIVEFRKNTVEVIRIIIAFFNRKKYIDGNKMMLKRRSDIFRSNNHLI</sequence>